<sequence>MTTSSENQAVRTGPGARPRILAIVAALVAATALAVLAGLYATRSGEQPTSGQGYPGLGGDFQLQSANGPVALADYRGKAVLIYFGFTACPDVCPTALGVLAGALRQLEEGERERVQVLFVSIDPERDTPERMQQYTRYFHPDFIGLTGTPEQIADVAEAYRFFYGKVPLENSALEYTMDHSATTFVVGPDGTVHSLLHHGVAAGEVVEELRTVLAG</sequence>
<feature type="transmembrane region" description="Helical" evidence="3">
    <location>
        <begin position="20"/>
        <end position="41"/>
    </location>
</feature>
<comment type="caution">
    <text evidence="5">The sequence shown here is derived from an EMBL/GenBank/DDBJ whole genome shotgun (WGS) entry which is preliminary data.</text>
</comment>
<gene>
    <name evidence="5" type="ORF">ABC977_17500</name>
</gene>
<dbReference type="InterPro" id="IPR013766">
    <property type="entry name" value="Thioredoxin_domain"/>
</dbReference>
<accession>A0ABV4BI47</accession>
<evidence type="ECO:0000256" key="2">
    <source>
        <dbReference type="ARBA" id="ARBA00023008"/>
    </source>
</evidence>
<evidence type="ECO:0000313" key="6">
    <source>
        <dbReference type="Proteomes" id="UP001564408"/>
    </source>
</evidence>
<keyword evidence="2" id="KW-0186">Copper</keyword>
<reference evidence="5 6" key="1">
    <citation type="submission" date="2024-05" db="EMBL/GenBank/DDBJ databases">
        <title>Genome Sequence and Characterization of the New Strain Purple Sulfur Bacterium of Genus Thioalkalicoccus.</title>
        <authorList>
            <person name="Bryantseva I.A."/>
            <person name="Kyndt J.A."/>
            <person name="Imhoff J.F."/>
        </authorList>
    </citation>
    <scope>NUCLEOTIDE SEQUENCE [LARGE SCALE GENOMIC DNA]</scope>
    <source>
        <strain evidence="5 6">Um2</strain>
    </source>
</reference>
<evidence type="ECO:0000256" key="1">
    <source>
        <dbReference type="ARBA" id="ARBA00010996"/>
    </source>
</evidence>
<evidence type="ECO:0000259" key="4">
    <source>
        <dbReference type="PROSITE" id="PS51352"/>
    </source>
</evidence>
<dbReference type="EMBL" id="JBDKXB010000048">
    <property type="protein sequence ID" value="MEY6434195.1"/>
    <property type="molecule type" value="Genomic_DNA"/>
</dbReference>
<dbReference type="PROSITE" id="PS51352">
    <property type="entry name" value="THIOREDOXIN_2"/>
    <property type="match status" value="1"/>
</dbReference>
<dbReference type="SUPFAM" id="SSF52833">
    <property type="entry name" value="Thioredoxin-like"/>
    <property type="match status" value="1"/>
</dbReference>
<protein>
    <submittedName>
        <fullName evidence="5">SCO family protein</fullName>
    </submittedName>
</protein>
<keyword evidence="3" id="KW-0812">Transmembrane</keyword>
<dbReference type="Pfam" id="PF02630">
    <property type="entry name" value="SCO1-SenC"/>
    <property type="match status" value="1"/>
</dbReference>
<dbReference type="InterPro" id="IPR003782">
    <property type="entry name" value="SCO1/SenC"/>
</dbReference>
<dbReference type="RefSeq" id="WP_369668577.1">
    <property type="nucleotide sequence ID" value="NZ_JBDKXB010000048.1"/>
</dbReference>
<comment type="similarity">
    <text evidence="1">Belongs to the SCO1/2 family.</text>
</comment>
<dbReference type="PANTHER" id="PTHR12151">
    <property type="entry name" value="ELECTRON TRANSPORT PROTIN SCO1/SENC FAMILY MEMBER"/>
    <property type="match status" value="1"/>
</dbReference>
<dbReference type="Gene3D" id="3.40.30.10">
    <property type="entry name" value="Glutaredoxin"/>
    <property type="match status" value="1"/>
</dbReference>
<keyword evidence="6" id="KW-1185">Reference proteome</keyword>
<dbReference type="PANTHER" id="PTHR12151:SF25">
    <property type="entry name" value="LINALOOL DEHYDRATASE_ISOMERASE DOMAIN-CONTAINING PROTEIN"/>
    <property type="match status" value="1"/>
</dbReference>
<dbReference type="CDD" id="cd02968">
    <property type="entry name" value="SCO"/>
    <property type="match status" value="1"/>
</dbReference>
<proteinExistence type="inferred from homology"/>
<keyword evidence="3" id="KW-1133">Transmembrane helix</keyword>
<organism evidence="5 6">
    <name type="scientific">Thioalkalicoccus limnaeus</name>
    <dbReference type="NCBI Taxonomy" id="120681"/>
    <lineage>
        <taxon>Bacteria</taxon>
        <taxon>Pseudomonadati</taxon>
        <taxon>Pseudomonadota</taxon>
        <taxon>Gammaproteobacteria</taxon>
        <taxon>Chromatiales</taxon>
        <taxon>Chromatiaceae</taxon>
        <taxon>Thioalkalicoccus</taxon>
    </lineage>
</organism>
<dbReference type="InterPro" id="IPR036249">
    <property type="entry name" value="Thioredoxin-like_sf"/>
</dbReference>
<evidence type="ECO:0000256" key="3">
    <source>
        <dbReference type="SAM" id="Phobius"/>
    </source>
</evidence>
<feature type="domain" description="Thioredoxin" evidence="4">
    <location>
        <begin position="52"/>
        <end position="216"/>
    </location>
</feature>
<evidence type="ECO:0000313" key="5">
    <source>
        <dbReference type="EMBL" id="MEY6434195.1"/>
    </source>
</evidence>
<dbReference type="Proteomes" id="UP001564408">
    <property type="component" value="Unassembled WGS sequence"/>
</dbReference>
<keyword evidence="3" id="KW-0472">Membrane</keyword>
<name>A0ABV4BI47_9GAMM</name>